<evidence type="ECO:0000256" key="2">
    <source>
        <dbReference type="SAM" id="SignalP"/>
    </source>
</evidence>
<dbReference type="PANTHER" id="PTHR36776">
    <property type="entry name" value="EXPRESSED PROTEIN"/>
    <property type="match status" value="1"/>
</dbReference>
<evidence type="ECO:0000256" key="1">
    <source>
        <dbReference type="SAM" id="MobiDB-lite"/>
    </source>
</evidence>
<feature type="chain" id="PRO_5031453673" evidence="2">
    <location>
        <begin position="24"/>
        <end position="343"/>
    </location>
</feature>
<protein>
    <submittedName>
        <fullName evidence="3">Uncharacterized protein</fullName>
    </submittedName>
</protein>
<keyword evidence="2" id="KW-0732">Signal</keyword>
<sequence length="343" mass="38746">MGKLGTQWLSTAIFILSILKVKAFFHGHGSWLPRSNHQVGRFKAVSSPSFGNTEVDPVAEAEWLGKAVQTHLDEEWIAQECHAELGNVCKDVYMQLHEEGKTQIMDVVVAVGEALEKVDMGDAYVGAWDVANLCSDFLMQRLDDHEPIGCSAVSSVPFPGEEEGISSSEEEDDAVEPTALKWMFTKEAVEETTEAMSTNWRRYLFQQNFLEPSEDEAMTWPHMSTIVAMLLNYKPPTTPGGPVGTEDVEERWREGYPEPPNVFLEKDNTAFLEMLELDYPENPDDLDFLDEFIDQLYGMEAHKLACKSGDVEFSQRRTIVKWLQDRNFLASFPPDPAKNGRDK</sequence>
<dbReference type="PANTHER" id="PTHR36776:SF1">
    <property type="entry name" value="EXPRESSED PROTEIN"/>
    <property type="match status" value="1"/>
</dbReference>
<dbReference type="EMBL" id="HBHR01012655">
    <property type="protein sequence ID" value="CAD9863929.1"/>
    <property type="molecule type" value="Transcribed_RNA"/>
</dbReference>
<name>A0A7S2UZ53_9STRA</name>
<accession>A0A7S2UZ53</accession>
<dbReference type="AlphaFoldDB" id="A0A7S2UZ53"/>
<feature type="compositionally biased region" description="Acidic residues" evidence="1">
    <location>
        <begin position="160"/>
        <end position="174"/>
    </location>
</feature>
<proteinExistence type="predicted"/>
<organism evidence="3">
    <name type="scientific">Fibrocapsa japonica</name>
    <dbReference type="NCBI Taxonomy" id="94617"/>
    <lineage>
        <taxon>Eukaryota</taxon>
        <taxon>Sar</taxon>
        <taxon>Stramenopiles</taxon>
        <taxon>Ochrophyta</taxon>
        <taxon>Raphidophyceae</taxon>
        <taxon>Chattonellales</taxon>
        <taxon>Chattonellaceae</taxon>
        <taxon>Fibrocapsa</taxon>
    </lineage>
</organism>
<feature type="region of interest" description="Disordered" evidence="1">
    <location>
        <begin position="154"/>
        <end position="174"/>
    </location>
</feature>
<evidence type="ECO:0000313" key="3">
    <source>
        <dbReference type="EMBL" id="CAD9863929.1"/>
    </source>
</evidence>
<feature type="signal peptide" evidence="2">
    <location>
        <begin position="1"/>
        <end position="23"/>
    </location>
</feature>
<gene>
    <name evidence="3" type="ORF">FJAP1339_LOCUS6164</name>
</gene>
<reference evidence="3" key="1">
    <citation type="submission" date="2021-01" db="EMBL/GenBank/DDBJ databases">
        <authorList>
            <person name="Corre E."/>
            <person name="Pelletier E."/>
            <person name="Niang G."/>
            <person name="Scheremetjew M."/>
            <person name="Finn R."/>
            <person name="Kale V."/>
            <person name="Holt S."/>
            <person name="Cochrane G."/>
            <person name="Meng A."/>
            <person name="Brown T."/>
            <person name="Cohen L."/>
        </authorList>
    </citation>
    <scope>NUCLEOTIDE SEQUENCE</scope>
    <source>
        <strain evidence="3">CCMP1661</strain>
    </source>
</reference>